<dbReference type="PANTHER" id="PTHR33875">
    <property type="entry name" value="OS09G0542200 PROTEIN"/>
    <property type="match status" value="1"/>
</dbReference>
<protein>
    <recommendedName>
        <fullName evidence="3">DNA/RNA-binding protein Alba-like domain-containing protein</fullName>
    </recommendedName>
</protein>
<organism evidence="4 5">
    <name type="scientific">Carpinus fangiana</name>
    <dbReference type="NCBI Taxonomy" id="176857"/>
    <lineage>
        <taxon>Eukaryota</taxon>
        <taxon>Viridiplantae</taxon>
        <taxon>Streptophyta</taxon>
        <taxon>Embryophyta</taxon>
        <taxon>Tracheophyta</taxon>
        <taxon>Spermatophyta</taxon>
        <taxon>Magnoliopsida</taxon>
        <taxon>eudicotyledons</taxon>
        <taxon>Gunneridae</taxon>
        <taxon>Pentapetalae</taxon>
        <taxon>rosids</taxon>
        <taxon>fabids</taxon>
        <taxon>Fagales</taxon>
        <taxon>Betulaceae</taxon>
        <taxon>Carpinus</taxon>
    </lineage>
</organism>
<evidence type="ECO:0000313" key="5">
    <source>
        <dbReference type="Proteomes" id="UP000327013"/>
    </source>
</evidence>
<keyword evidence="5" id="KW-1185">Reference proteome</keyword>
<feature type="chain" id="PRO_5024339693" description="DNA/RNA-binding protein Alba-like domain-containing protein" evidence="2">
    <location>
        <begin position="33"/>
        <end position="497"/>
    </location>
</feature>
<feature type="region of interest" description="Disordered" evidence="1">
    <location>
        <begin position="386"/>
        <end position="497"/>
    </location>
</feature>
<dbReference type="EMBL" id="CM017325">
    <property type="protein sequence ID" value="KAE8057293.1"/>
    <property type="molecule type" value="Genomic_DNA"/>
</dbReference>
<dbReference type="FunFam" id="3.30.110.20:FF:000003">
    <property type="entry name" value="DNA/RNA-binding protein Alba 1"/>
    <property type="match status" value="1"/>
</dbReference>
<dbReference type="Gene3D" id="3.30.110.20">
    <property type="entry name" value="Alba-like domain"/>
    <property type="match status" value="1"/>
</dbReference>
<evidence type="ECO:0000259" key="3">
    <source>
        <dbReference type="Pfam" id="PF01918"/>
    </source>
</evidence>
<feature type="compositionally biased region" description="Basic residues" evidence="1">
    <location>
        <begin position="429"/>
        <end position="446"/>
    </location>
</feature>
<dbReference type="AlphaFoldDB" id="A0A5N6RA67"/>
<dbReference type="OrthoDB" id="37297at2759"/>
<dbReference type="SUPFAM" id="SSF82704">
    <property type="entry name" value="AlbA-like"/>
    <property type="match status" value="1"/>
</dbReference>
<feature type="compositionally biased region" description="Gly residues" evidence="1">
    <location>
        <begin position="393"/>
        <end position="402"/>
    </location>
</feature>
<dbReference type="CDD" id="cd02972">
    <property type="entry name" value="DsbA_family"/>
    <property type="match status" value="1"/>
</dbReference>
<dbReference type="GO" id="GO:0003676">
    <property type="term" value="F:nucleic acid binding"/>
    <property type="evidence" value="ECO:0007669"/>
    <property type="project" value="InterPro"/>
</dbReference>
<accession>A0A5N6RA67</accession>
<gene>
    <name evidence="4" type="ORF">FH972_013996</name>
</gene>
<feature type="domain" description="DNA/RNA-binding protein Alba-like" evidence="3">
    <location>
        <begin position="265"/>
        <end position="330"/>
    </location>
</feature>
<keyword evidence="2" id="KW-0732">Signal</keyword>
<dbReference type="InterPro" id="IPR036249">
    <property type="entry name" value="Thioredoxin-like_sf"/>
</dbReference>
<evidence type="ECO:0000256" key="1">
    <source>
        <dbReference type="SAM" id="MobiDB-lite"/>
    </source>
</evidence>
<dbReference type="InterPro" id="IPR002775">
    <property type="entry name" value="DNA/RNA-bd_Alba-like"/>
</dbReference>
<evidence type="ECO:0000313" key="4">
    <source>
        <dbReference type="EMBL" id="KAE8057293.1"/>
    </source>
</evidence>
<proteinExistence type="predicted"/>
<sequence length="497" mass="55944">MRTRMERPKRKTMMLPSGLFLFFALFVVSVRAQSLPPPKIDGFVYENIRVNSDTIIIEAFYDPVCPDSRDSWPPLKRALSYYGSRAWLVVHLFPLPYHDNAFVASRALHIVNQLNASATFPLLEHFFKYQKQFYNAQTLNFSRAFIIDKIAKFATEVVGNSYYSTIKSEFNDTKTDLKTRISFKFGASKGVYGTPFFFVNGFLLPDGGSTIDFNGWKKIIDPLIGKKRSRRRGLFLCGANLSLRTTMDRYQRVEKPRADTPIDANEIRITSQGRMRNYITYAMSLLQEEKGSNEIVFKAMGRAINKTVTIVELIKRRIVGLHQNTSIGSTDITDTWEPLEEGLLPLETTRHVSMITITLSKNELNTSSVGYQPPIPAEQVKASAEFDYEGEGSPRGRGWGRGGRGRGRARGNGFMGPDYEDGGWDRSRGNARGRGRGRGRSFRGRGRGWYNGPQVDAQQDGGYNREPPVQGRGRGRGRGNRGRGRGFRSNGPIQAAA</sequence>
<feature type="compositionally biased region" description="Basic residues" evidence="1">
    <location>
        <begin position="473"/>
        <end position="486"/>
    </location>
</feature>
<dbReference type="SUPFAM" id="SSF52833">
    <property type="entry name" value="Thioredoxin-like"/>
    <property type="match status" value="1"/>
</dbReference>
<dbReference type="Proteomes" id="UP000327013">
    <property type="component" value="Chromosome 5"/>
</dbReference>
<dbReference type="Pfam" id="PF01918">
    <property type="entry name" value="Alba"/>
    <property type="match status" value="1"/>
</dbReference>
<dbReference type="PANTHER" id="PTHR33875:SF2">
    <property type="entry name" value="ACR183CP"/>
    <property type="match status" value="1"/>
</dbReference>
<dbReference type="Gene3D" id="3.40.30.10">
    <property type="entry name" value="Glutaredoxin"/>
    <property type="match status" value="1"/>
</dbReference>
<evidence type="ECO:0000256" key="2">
    <source>
        <dbReference type="SAM" id="SignalP"/>
    </source>
</evidence>
<dbReference type="InterPro" id="IPR036882">
    <property type="entry name" value="Alba-like_dom_sf"/>
</dbReference>
<name>A0A5N6RA67_9ROSI</name>
<feature type="signal peptide" evidence="2">
    <location>
        <begin position="1"/>
        <end position="32"/>
    </location>
</feature>
<reference evidence="4 5" key="1">
    <citation type="submission" date="2019-06" db="EMBL/GenBank/DDBJ databases">
        <title>A chromosomal-level reference genome of Carpinus fangiana (Coryloideae, Betulaceae).</title>
        <authorList>
            <person name="Yang X."/>
            <person name="Wang Z."/>
            <person name="Zhang L."/>
            <person name="Hao G."/>
            <person name="Liu J."/>
            <person name="Yang Y."/>
        </authorList>
    </citation>
    <scope>NUCLEOTIDE SEQUENCE [LARGE SCALE GENOMIC DNA]</scope>
    <source>
        <strain evidence="4">Cfa_2016G</strain>
        <tissue evidence="4">Leaf</tissue>
    </source>
</reference>